<dbReference type="PANTHER" id="PTHR44068:SF11">
    <property type="entry name" value="GERANYL DIPHOSPHATE 2-C-METHYLTRANSFERASE"/>
    <property type="match status" value="1"/>
</dbReference>
<dbReference type="Gene3D" id="3.40.50.150">
    <property type="entry name" value="Vaccinia Virus protein VP39"/>
    <property type="match status" value="1"/>
</dbReference>
<dbReference type="PANTHER" id="PTHR44068">
    <property type="entry name" value="ZGC:194242"/>
    <property type="match status" value="1"/>
</dbReference>
<evidence type="ECO:0000313" key="4">
    <source>
        <dbReference type="Proteomes" id="UP000514713"/>
    </source>
</evidence>
<reference evidence="4" key="1">
    <citation type="submission" date="2020-06" db="EMBL/GenBank/DDBJ databases">
        <title>Nostoc edaphicum CCNP1411 genome.</title>
        <authorList>
            <person name="Fidor A."/>
            <person name="Grabski M."/>
            <person name="Gawor J."/>
            <person name="Gromadka R."/>
            <person name="Wegrzyn G."/>
            <person name="Mazur-Marzec H."/>
        </authorList>
    </citation>
    <scope>NUCLEOTIDE SEQUENCE [LARGE SCALE GENOMIC DNA]</scope>
    <source>
        <strain evidence="4">CCNP1411</strain>
    </source>
</reference>
<dbReference type="GO" id="GO:0008757">
    <property type="term" value="F:S-adenosylmethionine-dependent methyltransferase activity"/>
    <property type="evidence" value="ECO:0007669"/>
    <property type="project" value="InterPro"/>
</dbReference>
<name>A0A7D7QK01_9NOSO</name>
<keyword evidence="4" id="KW-1185">Reference proteome</keyword>
<dbReference type="GO" id="GO:0032259">
    <property type="term" value="P:methylation"/>
    <property type="evidence" value="ECO:0007669"/>
    <property type="project" value="UniProtKB-KW"/>
</dbReference>
<evidence type="ECO:0000256" key="1">
    <source>
        <dbReference type="ARBA" id="ARBA00022679"/>
    </source>
</evidence>
<accession>A0A7D7QK01</accession>
<protein>
    <submittedName>
        <fullName evidence="3">Methyltransferase domain-containing protein</fullName>
    </submittedName>
</protein>
<dbReference type="EMBL" id="CP054698">
    <property type="protein sequence ID" value="QMS86605.1"/>
    <property type="molecule type" value="Genomic_DNA"/>
</dbReference>
<dbReference type="RefSeq" id="WP_181930037.1">
    <property type="nucleotide sequence ID" value="NZ_CP054698.1"/>
</dbReference>
<proteinExistence type="predicted"/>
<keyword evidence="3" id="KW-0489">Methyltransferase</keyword>
<sequence length="268" mass="30724">MDKSEYISNFDSLILNPGTRKIYGQQEFFNVGYWLSDTQNQQSACFNLMEKLLEFIPEKKGSILDVGCGLGATTGYLFKYYSPTDVVGINISPQQIERSTVNTPECKFICMDAVQMEFKDNSFDNIICVEAAFYFNNREKFLKEAWRVLKPGGHLILSDIIFENIQYFGDWIVPQENIIKDKDIEEYKNLYQQAGFQLLKFVDATDECWLTHYRHLKSWLAEEFQAKDIDEESYQANVSAIDGLLNTSSIGYLLVSAKKPMNSAGAEC</sequence>
<dbReference type="AlphaFoldDB" id="A0A7D7QK01"/>
<feature type="domain" description="Methyltransferase type 11" evidence="2">
    <location>
        <begin position="64"/>
        <end position="157"/>
    </location>
</feature>
<organism evidence="3 4">
    <name type="scientific">Nostoc edaphicum CCNP1411</name>
    <dbReference type="NCBI Taxonomy" id="1472755"/>
    <lineage>
        <taxon>Bacteria</taxon>
        <taxon>Bacillati</taxon>
        <taxon>Cyanobacteriota</taxon>
        <taxon>Cyanophyceae</taxon>
        <taxon>Nostocales</taxon>
        <taxon>Nostocaceae</taxon>
        <taxon>Nostoc</taxon>
    </lineage>
</organism>
<dbReference type="KEGG" id="ned:HUN01_03115"/>
<dbReference type="Pfam" id="PF08241">
    <property type="entry name" value="Methyltransf_11"/>
    <property type="match status" value="1"/>
</dbReference>
<dbReference type="SUPFAM" id="SSF53335">
    <property type="entry name" value="S-adenosyl-L-methionine-dependent methyltransferases"/>
    <property type="match status" value="1"/>
</dbReference>
<dbReference type="InterPro" id="IPR050447">
    <property type="entry name" value="Erg6_SMT_methyltransf"/>
</dbReference>
<dbReference type="CDD" id="cd02440">
    <property type="entry name" value="AdoMet_MTases"/>
    <property type="match status" value="1"/>
</dbReference>
<evidence type="ECO:0000313" key="3">
    <source>
        <dbReference type="EMBL" id="QMS86605.1"/>
    </source>
</evidence>
<dbReference type="Proteomes" id="UP000514713">
    <property type="component" value="Chromosome"/>
</dbReference>
<keyword evidence="1 3" id="KW-0808">Transferase</keyword>
<gene>
    <name evidence="3" type="ORF">HUN01_03115</name>
</gene>
<dbReference type="InterPro" id="IPR029063">
    <property type="entry name" value="SAM-dependent_MTases_sf"/>
</dbReference>
<evidence type="ECO:0000259" key="2">
    <source>
        <dbReference type="Pfam" id="PF08241"/>
    </source>
</evidence>
<dbReference type="InterPro" id="IPR013216">
    <property type="entry name" value="Methyltransf_11"/>
</dbReference>